<keyword evidence="2" id="KW-0966">Cell projection</keyword>
<accession>A0ABX0PF07</accession>
<sequence>MDVRDFRLLGAATLDAVRARAAAAVAAWAGQWGVADDACQVLCARPSSELAGVAWEARWEARREAGNRQLWLAFPPALQQSLQRAMFGRDDRPAGFGAAPGQLAALAAERAADALGAALASALLDADAGPGAPAQPPAHLLARGAGTLCVTVAIGAARCRILLDGAGVAAFAPAAAARAPLAPVALLKALHATPVRLAVRLGQAELGLSALMSVAVGDVIRLGRAADAPVEVLAPDGGALLRAFPGQTQGMVAIEIDGRH</sequence>
<keyword evidence="3" id="KW-1185">Reference proteome</keyword>
<dbReference type="InterPro" id="IPR036429">
    <property type="entry name" value="SpoA-like_sf"/>
</dbReference>
<evidence type="ECO:0000313" key="2">
    <source>
        <dbReference type="EMBL" id="NIA55048.1"/>
    </source>
</evidence>
<dbReference type="SUPFAM" id="SSF101801">
    <property type="entry name" value="Surface presentation of antigens (SPOA)"/>
    <property type="match status" value="1"/>
</dbReference>
<protein>
    <submittedName>
        <fullName evidence="2">FliM/FliN family flagellar motor switch protein</fullName>
    </submittedName>
</protein>
<gene>
    <name evidence="2" type="ORF">HAV22_15535</name>
</gene>
<evidence type="ECO:0000313" key="3">
    <source>
        <dbReference type="Proteomes" id="UP000716322"/>
    </source>
</evidence>
<keyword evidence="2" id="KW-0282">Flagellum</keyword>
<keyword evidence="2" id="KW-0969">Cilium</keyword>
<dbReference type="Gene3D" id="2.30.330.10">
    <property type="entry name" value="SpoA-like"/>
    <property type="match status" value="1"/>
</dbReference>
<evidence type="ECO:0000259" key="1">
    <source>
        <dbReference type="Pfam" id="PF01052"/>
    </source>
</evidence>
<dbReference type="InterPro" id="IPR001543">
    <property type="entry name" value="FliN-like_C"/>
</dbReference>
<reference evidence="2 3" key="1">
    <citation type="submission" date="2020-03" db="EMBL/GenBank/DDBJ databases">
        <title>Genome sequence of strain Massilia sp. TW-1.</title>
        <authorList>
            <person name="Chaudhary D.K."/>
        </authorList>
    </citation>
    <scope>NUCLEOTIDE SEQUENCE [LARGE SCALE GENOMIC DNA]</scope>
    <source>
        <strain evidence="2 3">TW-1</strain>
    </source>
</reference>
<organism evidence="2 3">
    <name type="scientific">Telluria antibiotica</name>
    <dbReference type="NCBI Taxonomy" id="2717319"/>
    <lineage>
        <taxon>Bacteria</taxon>
        <taxon>Pseudomonadati</taxon>
        <taxon>Pseudomonadota</taxon>
        <taxon>Betaproteobacteria</taxon>
        <taxon>Burkholderiales</taxon>
        <taxon>Oxalobacteraceae</taxon>
        <taxon>Telluria group</taxon>
        <taxon>Telluria</taxon>
    </lineage>
</organism>
<name>A0ABX0PF07_9BURK</name>
<dbReference type="Proteomes" id="UP000716322">
    <property type="component" value="Unassembled WGS sequence"/>
</dbReference>
<feature type="domain" description="Flagellar motor switch protein FliN-like C-terminal" evidence="1">
    <location>
        <begin position="189"/>
        <end position="258"/>
    </location>
</feature>
<proteinExistence type="predicted"/>
<dbReference type="Pfam" id="PF01052">
    <property type="entry name" value="FliMN_C"/>
    <property type="match status" value="1"/>
</dbReference>
<dbReference type="EMBL" id="JAAQOM010000009">
    <property type="protein sequence ID" value="NIA55048.1"/>
    <property type="molecule type" value="Genomic_DNA"/>
</dbReference>
<dbReference type="RefSeq" id="WP_166860079.1">
    <property type="nucleotide sequence ID" value="NZ_JAAQOM010000009.1"/>
</dbReference>
<comment type="caution">
    <text evidence="2">The sequence shown here is derived from an EMBL/GenBank/DDBJ whole genome shotgun (WGS) entry which is preliminary data.</text>
</comment>